<reference evidence="2 3" key="1">
    <citation type="submission" date="2019-06" db="EMBL/GenBank/DDBJ databases">
        <title>Saccharibacillus brassicae sp. nov., an endophytic bacterium isolated from Chinese cabbage seeds (Brassica pekinensis).</title>
        <authorList>
            <person name="Jiang L."/>
            <person name="Lee J."/>
            <person name="Kim S.W."/>
        </authorList>
    </citation>
    <scope>NUCLEOTIDE SEQUENCE [LARGE SCALE GENOMIC DNA]</scope>
    <source>
        <strain evidence="3">KCTC 43072 / ATSA2</strain>
    </source>
</reference>
<dbReference type="Gene3D" id="3.40.50.880">
    <property type="match status" value="1"/>
</dbReference>
<dbReference type="GO" id="GO:0016740">
    <property type="term" value="F:transferase activity"/>
    <property type="evidence" value="ECO:0007669"/>
    <property type="project" value="UniProtKB-KW"/>
</dbReference>
<protein>
    <submittedName>
        <fullName evidence="2">Glutamine amidotransferase</fullName>
    </submittedName>
</protein>
<dbReference type="PANTHER" id="PTHR48094">
    <property type="entry name" value="PROTEIN/NUCLEIC ACID DEGLYCASE DJ-1-RELATED"/>
    <property type="match status" value="1"/>
</dbReference>
<dbReference type="EMBL" id="CP041217">
    <property type="protein sequence ID" value="QDH22007.1"/>
    <property type="molecule type" value="Genomic_DNA"/>
</dbReference>
<evidence type="ECO:0000259" key="1">
    <source>
        <dbReference type="Pfam" id="PF01965"/>
    </source>
</evidence>
<gene>
    <name evidence="2" type="ORF">FFV09_14850</name>
</gene>
<dbReference type="OrthoDB" id="6003696at2"/>
<dbReference type="Proteomes" id="UP000316968">
    <property type="component" value="Chromosome"/>
</dbReference>
<feature type="domain" description="DJ-1/PfpI" evidence="1">
    <location>
        <begin position="4"/>
        <end position="173"/>
    </location>
</feature>
<dbReference type="InterPro" id="IPR002818">
    <property type="entry name" value="DJ-1/PfpI"/>
</dbReference>
<evidence type="ECO:0000313" key="2">
    <source>
        <dbReference type="EMBL" id="QDH22007.1"/>
    </source>
</evidence>
<proteinExistence type="predicted"/>
<sequence length="210" mass="22869">MKYAYMYVLDTMADWELALVTAQLNSGQYFKNAGTRLPVRTVGASKDRITTLGGLTILPDLTVDEIAAEESAILLLPGANAWQDPKHKPVIEKAEHLLNAGGRVAAMCGATAALAEFGLLDHRPHTSNAPEYLSMFCPAYKGSAHYKDELVVSDGQLITAGATGGIPLAREVISLLGVFREDTLDAWYNYFSTGETRHFYALMETMQPQA</sequence>
<accession>A0A4Y6V0K6</accession>
<evidence type="ECO:0000313" key="3">
    <source>
        <dbReference type="Proteomes" id="UP000316968"/>
    </source>
</evidence>
<dbReference type="PANTHER" id="PTHR48094:SF19">
    <property type="entry name" value="DJ-1_PFPI DOMAIN-CONTAINING PROTEIN"/>
    <property type="match status" value="1"/>
</dbReference>
<keyword evidence="2" id="KW-0808">Transferase</keyword>
<dbReference type="GO" id="GO:0005737">
    <property type="term" value="C:cytoplasm"/>
    <property type="evidence" value="ECO:0007669"/>
    <property type="project" value="TreeGrafter"/>
</dbReference>
<dbReference type="KEGG" id="saca:FFV09_14850"/>
<dbReference type="InterPro" id="IPR050325">
    <property type="entry name" value="Prot/Nucl_acid_deglycase"/>
</dbReference>
<keyword evidence="3" id="KW-1185">Reference proteome</keyword>
<organism evidence="2 3">
    <name type="scientific">Saccharibacillus brassicae</name>
    <dbReference type="NCBI Taxonomy" id="2583377"/>
    <lineage>
        <taxon>Bacteria</taxon>
        <taxon>Bacillati</taxon>
        <taxon>Bacillota</taxon>
        <taxon>Bacilli</taxon>
        <taxon>Bacillales</taxon>
        <taxon>Paenibacillaceae</taxon>
        <taxon>Saccharibacillus</taxon>
    </lineage>
</organism>
<dbReference type="RefSeq" id="WP_141448551.1">
    <property type="nucleotide sequence ID" value="NZ_CP041217.1"/>
</dbReference>
<dbReference type="SUPFAM" id="SSF52317">
    <property type="entry name" value="Class I glutamine amidotransferase-like"/>
    <property type="match status" value="1"/>
</dbReference>
<keyword evidence="2" id="KW-0315">Glutamine amidotransferase</keyword>
<dbReference type="InterPro" id="IPR029062">
    <property type="entry name" value="Class_I_gatase-like"/>
</dbReference>
<dbReference type="Pfam" id="PF01965">
    <property type="entry name" value="DJ-1_PfpI"/>
    <property type="match status" value="1"/>
</dbReference>
<name>A0A4Y6V0K6_SACBS</name>
<dbReference type="AlphaFoldDB" id="A0A4Y6V0K6"/>